<dbReference type="PANTHER" id="PTHR22901">
    <property type="entry name" value="SIALATE O-ACETYLESTERASE"/>
    <property type="match status" value="1"/>
</dbReference>
<protein>
    <recommendedName>
        <fullName evidence="2">Sialate O-acetylesterase domain-containing protein</fullName>
    </recommendedName>
</protein>
<dbReference type="GO" id="GO:0001681">
    <property type="term" value="F:sialate O-acetylesterase activity"/>
    <property type="evidence" value="ECO:0007669"/>
    <property type="project" value="InterPro"/>
</dbReference>
<dbReference type="InterPro" id="IPR039329">
    <property type="entry name" value="SIAE"/>
</dbReference>
<keyword evidence="1" id="KW-0378">Hydrolase</keyword>
<reference evidence="4" key="1">
    <citation type="submission" date="2017-09" db="EMBL/GenBank/DDBJ databases">
        <authorList>
            <person name="Varghese N."/>
            <person name="Submissions S."/>
        </authorList>
    </citation>
    <scope>NUCLEOTIDE SEQUENCE [LARGE SCALE GENOMIC DNA]</scope>
    <source>
        <strain evidence="4">CGMCC 1.12803</strain>
    </source>
</reference>
<proteinExistence type="predicted"/>
<dbReference type="RefSeq" id="WP_097128780.1">
    <property type="nucleotide sequence ID" value="NZ_OCMT01000001.1"/>
</dbReference>
<dbReference type="InterPro" id="IPR005181">
    <property type="entry name" value="SASA"/>
</dbReference>
<dbReference type="PANTHER" id="PTHR22901:SF0">
    <property type="entry name" value="SIALATE O-ACETYLESTERASE"/>
    <property type="match status" value="1"/>
</dbReference>
<dbReference type="GO" id="GO:0005975">
    <property type="term" value="P:carbohydrate metabolic process"/>
    <property type="evidence" value="ECO:0007669"/>
    <property type="project" value="TreeGrafter"/>
</dbReference>
<dbReference type="Gene3D" id="3.40.50.1110">
    <property type="entry name" value="SGNH hydrolase"/>
    <property type="match status" value="1"/>
</dbReference>
<gene>
    <name evidence="3" type="ORF">SAMN06297358_0719</name>
</gene>
<dbReference type="AlphaFoldDB" id="A0A285ZSC7"/>
<feature type="domain" description="Sialate O-acetylesterase" evidence="2">
    <location>
        <begin position="116"/>
        <end position="353"/>
    </location>
</feature>
<sequence length="1013" mass="108184">MCKPSHLRKLCPKFLGKILLFFIIYCLTPQSASAVVKLPKLATDSMILQRNINIPIWGTAAVGEVVTVTFKGATYTVTTPSTGKWAVSLAPSAAGGPYTMTVAGTNTINLKGILVGDVYICSGQSNMQYTFSYGATSTYYADEIANSANTNIRQFKVNFGSSATPLDDIIATPWKWQSARPSTMNNFSTTGYFFAKSLYQKYGVPIGIITSTYSGSIIEAWISHEGLINFPNLYNQAAGSAPSDPSAIYNALLSPLRNYGVKGFVWYQGESNTSNSIEYRDLLPAFINDVRTKFNKPNLPFLYVQLAGWNTASELTQTSAIAQVREAQAMANSINLTGMAVAHEISLSGVDIHPIWKKPVGDRLSLAAQNIIYGETNVAYEGPSYQSHTVVGNKIVITFKNVGTGLYKTGTDLKQFTIAGADQVYKIATATIVGTNKVEITAATVANPLYARYAWVDNPRSANLYGSTGLPAESFRTGQTPVTPPSLYGATPFAAGNLVVTRYGNGSALPAIGTTIPVYLEEFNTLGVSQTASRLMPSVAGNYNAGITNLTVGTHSFGVEALLSLSENKKYLAFASNNLEVGVPVNASGSKTIAILTADGALNTTTSANLGVARTATVNDDLSRIYYNSQTQGISYVPYGTSGANVVLAAGENAYRGLGIYNGQLYASTTVVAANGSIPAVSKQVATVGTGMPTSGIQTLTALPGITTTEIVRQFVLLSTANNTNYDLFYGVTESGKLIKYKLISGNWVDRGSLNIANVVSITGKWNTNGTTHLYCTTLNTSTYASNLVKVEDFPATSATLATNAVTVIATAAANTYFKGVAFAPENSDATMLPMNVTSFNGANDTQGVKLKWETTSDQNGDSFEVMRSTDGVEFKSIGNVKAVGNATDKHHYTFTDFNPAEGVNYYQLNQKYLDGTSGKSKLATVNSQLSENVFKIFQVDANQFRVTISAQTAGRTSLIITDAVGKKRLVQQVSLQSGISQVMVPNQSFSTGVYILHAVIDGKKQSVKFLVN</sequence>
<dbReference type="InterPro" id="IPR036514">
    <property type="entry name" value="SGNH_hydro_sf"/>
</dbReference>
<evidence type="ECO:0000313" key="4">
    <source>
        <dbReference type="Proteomes" id="UP000219281"/>
    </source>
</evidence>
<dbReference type="EMBL" id="OCMT01000001">
    <property type="protein sequence ID" value="SOD12535.1"/>
    <property type="molecule type" value="Genomic_DNA"/>
</dbReference>
<dbReference type="Gene3D" id="2.60.40.10">
    <property type="entry name" value="Immunoglobulins"/>
    <property type="match status" value="1"/>
</dbReference>
<evidence type="ECO:0000256" key="1">
    <source>
        <dbReference type="ARBA" id="ARBA00022801"/>
    </source>
</evidence>
<dbReference type="OrthoDB" id="9816001at2"/>
<accession>A0A285ZSC7</accession>
<dbReference type="SUPFAM" id="SSF52266">
    <property type="entry name" value="SGNH hydrolase"/>
    <property type="match status" value="1"/>
</dbReference>
<evidence type="ECO:0000313" key="3">
    <source>
        <dbReference type="EMBL" id="SOD12535.1"/>
    </source>
</evidence>
<dbReference type="Pfam" id="PF03629">
    <property type="entry name" value="SASA"/>
    <property type="match status" value="1"/>
</dbReference>
<dbReference type="InterPro" id="IPR013783">
    <property type="entry name" value="Ig-like_fold"/>
</dbReference>
<dbReference type="Proteomes" id="UP000219281">
    <property type="component" value="Unassembled WGS sequence"/>
</dbReference>
<name>A0A285ZSC7_9SPHI</name>
<evidence type="ECO:0000259" key="2">
    <source>
        <dbReference type="Pfam" id="PF03629"/>
    </source>
</evidence>
<organism evidence="3 4">
    <name type="scientific">Pedobacter xixiisoli</name>
    <dbReference type="NCBI Taxonomy" id="1476464"/>
    <lineage>
        <taxon>Bacteria</taxon>
        <taxon>Pseudomonadati</taxon>
        <taxon>Bacteroidota</taxon>
        <taxon>Sphingobacteriia</taxon>
        <taxon>Sphingobacteriales</taxon>
        <taxon>Sphingobacteriaceae</taxon>
        <taxon>Pedobacter</taxon>
    </lineage>
</organism>
<keyword evidence="4" id="KW-1185">Reference proteome</keyword>